<dbReference type="PIRSF" id="PIRSF009151">
    <property type="entry name" value="DUF779"/>
    <property type="match status" value="1"/>
</dbReference>
<dbReference type="RefSeq" id="WP_067912401.1">
    <property type="nucleotide sequence ID" value="NZ_KQ954246.1"/>
</dbReference>
<gene>
    <name evidence="1" type="ORF">AQZ52_14320</name>
</gene>
<protein>
    <submittedName>
        <fullName evidence="1">Acetaldehyde dehydrogenase</fullName>
    </submittedName>
</protein>
<keyword evidence="2" id="KW-1185">Reference proteome</keyword>
<organism evidence="1 2">
    <name type="scientific">Novosphingobium fuchskuhlense</name>
    <dbReference type="NCBI Taxonomy" id="1117702"/>
    <lineage>
        <taxon>Bacteria</taxon>
        <taxon>Pseudomonadati</taxon>
        <taxon>Pseudomonadota</taxon>
        <taxon>Alphaproteobacteria</taxon>
        <taxon>Sphingomonadales</taxon>
        <taxon>Sphingomonadaceae</taxon>
        <taxon>Novosphingobium</taxon>
    </lineage>
</organism>
<proteinExistence type="predicted"/>
<comment type="caution">
    <text evidence="1">The sequence shown here is derived from an EMBL/GenBank/DDBJ whole genome shotgun (WGS) entry which is preliminary data.</text>
</comment>
<accession>A0A117USH5</accession>
<dbReference type="AlphaFoldDB" id="A0A117USH5"/>
<sequence>MIRATAAAVSLLKSIRADHGEVIFHQSGGCCDGSSPMCFPDGEFRLGANDVLIGQIDGTRFYMSAHQLEKWGPRSLLLDAVPGRGGMFSLDNGREARFLLRADRDKPSDGASSAD</sequence>
<evidence type="ECO:0000313" key="1">
    <source>
        <dbReference type="EMBL" id="KUR70051.1"/>
    </source>
</evidence>
<dbReference type="InterPro" id="IPR008497">
    <property type="entry name" value="DUF779"/>
</dbReference>
<dbReference type="Pfam" id="PF05610">
    <property type="entry name" value="DUF779"/>
    <property type="match status" value="1"/>
</dbReference>
<dbReference type="Proteomes" id="UP000058012">
    <property type="component" value="Unassembled WGS sequence"/>
</dbReference>
<name>A0A117USH5_9SPHN</name>
<reference evidence="1 2" key="1">
    <citation type="submission" date="2015-10" db="EMBL/GenBank/DDBJ databases">
        <title>Draft genome sequence of Novosphingobium fuchskuhlense DSM 25065 isolated from a surface water sample of the southwest basin of Lake Grosse Fuchskuhle.</title>
        <authorList>
            <person name="Ruckert C."/>
            <person name="Winkler A."/>
            <person name="Glaeser J."/>
            <person name="Grossart H.-P."/>
            <person name="Kalinowski J."/>
            <person name="Glaeser S."/>
        </authorList>
    </citation>
    <scope>NUCLEOTIDE SEQUENCE [LARGE SCALE GENOMIC DNA]</scope>
    <source>
        <strain evidence="1 2">FNE08-7</strain>
    </source>
</reference>
<dbReference type="EMBL" id="LLZS01000009">
    <property type="protein sequence ID" value="KUR70051.1"/>
    <property type="molecule type" value="Genomic_DNA"/>
</dbReference>
<evidence type="ECO:0000313" key="2">
    <source>
        <dbReference type="Proteomes" id="UP000058012"/>
    </source>
</evidence>
<dbReference type="STRING" id="1117702.AQZ52_14320"/>